<organism evidence="3 4">
    <name type="scientific">Pantherophis guttatus</name>
    <name type="common">Corn snake</name>
    <name type="synonym">Elaphe guttata</name>
    <dbReference type="NCBI Taxonomy" id="94885"/>
    <lineage>
        <taxon>Eukaryota</taxon>
        <taxon>Metazoa</taxon>
        <taxon>Chordata</taxon>
        <taxon>Craniata</taxon>
        <taxon>Vertebrata</taxon>
        <taxon>Euteleostomi</taxon>
        <taxon>Lepidosauria</taxon>
        <taxon>Squamata</taxon>
        <taxon>Bifurcata</taxon>
        <taxon>Unidentata</taxon>
        <taxon>Episquamata</taxon>
        <taxon>Toxicofera</taxon>
        <taxon>Serpentes</taxon>
        <taxon>Colubroidea</taxon>
        <taxon>Colubridae</taxon>
        <taxon>Colubrinae</taxon>
        <taxon>Pantherophis</taxon>
    </lineage>
</organism>
<keyword evidence="2" id="KW-0812">Transmembrane</keyword>
<gene>
    <name evidence="4" type="primary">LOC117667568</name>
</gene>
<accession>A0A6P9BYM2</accession>
<proteinExistence type="predicted"/>
<protein>
    <submittedName>
        <fullName evidence="4">Uncharacterized protein LOC117667568</fullName>
    </submittedName>
</protein>
<feature type="region of interest" description="Disordered" evidence="1">
    <location>
        <begin position="174"/>
        <end position="201"/>
    </location>
</feature>
<reference evidence="4" key="1">
    <citation type="submission" date="2025-08" db="UniProtKB">
        <authorList>
            <consortium name="RefSeq"/>
        </authorList>
    </citation>
    <scope>IDENTIFICATION</scope>
    <source>
        <tissue evidence="4">Blood</tissue>
    </source>
</reference>
<dbReference type="Proteomes" id="UP001652622">
    <property type="component" value="Unplaced"/>
</dbReference>
<feature type="transmembrane region" description="Helical" evidence="2">
    <location>
        <begin position="136"/>
        <end position="159"/>
    </location>
</feature>
<evidence type="ECO:0000313" key="4">
    <source>
        <dbReference type="RefSeq" id="XP_034276912.1"/>
    </source>
</evidence>
<evidence type="ECO:0000256" key="1">
    <source>
        <dbReference type="SAM" id="MobiDB-lite"/>
    </source>
</evidence>
<dbReference type="KEGG" id="pgut:117667568"/>
<keyword evidence="3" id="KW-1185">Reference proteome</keyword>
<evidence type="ECO:0000313" key="3">
    <source>
        <dbReference type="Proteomes" id="UP001652622"/>
    </source>
</evidence>
<keyword evidence="2" id="KW-0472">Membrane</keyword>
<feature type="transmembrane region" description="Helical" evidence="2">
    <location>
        <begin position="75"/>
        <end position="97"/>
    </location>
</feature>
<dbReference type="RefSeq" id="XP_034276912.1">
    <property type="nucleotide sequence ID" value="XM_034421021.2"/>
</dbReference>
<sequence length="201" mass="23075">MEPKTHPSGKFPESGSSLPTMGKNLQGAVRGGLRTLYLHLLSLQEGILSWYLCLKQIQWDLLCWIQASLELTIDFFFCWAQNVLLASMMLLLLAWQIHSGAKEYGWRSFLRRLVLEKQLTQKISLLKSCCWNLENLLIQMTWTSVCCFIWVVSCIVQALEASYKQAAQMARDQTEEDKKETARPLMMTSHSAVLSRQELLT</sequence>
<feature type="compositionally biased region" description="Polar residues" evidence="1">
    <location>
        <begin position="188"/>
        <end position="201"/>
    </location>
</feature>
<name>A0A6P9BYM2_PANGU</name>
<evidence type="ECO:0000256" key="2">
    <source>
        <dbReference type="SAM" id="Phobius"/>
    </source>
</evidence>
<keyword evidence="2" id="KW-1133">Transmembrane helix</keyword>
<dbReference type="OMA" id="WDLLCWI"/>
<dbReference type="AlphaFoldDB" id="A0A6P9BYM2"/>
<dbReference type="GeneID" id="117667568"/>